<evidence type="ECO:0008006" key="3">
    <source>
        <dbReference type="Google" id="ProtNLM"/>
    </source>
</evidence>
<dbReference type="EMBL" id="CM009302">
    <property type="protein sequence ID" value="PNT07812.1"/>
    <property type="molecule type" value="Genomic_DNA"/>
</dbReference>
<dbReference type="InParanoid" id="U7DWX0"/>
<keyword evidence="2" id="KW-1185">Reference proteome</keyword>
<dbReference type="AlphaFoldDB" id="U7DWX0"/>
<accession>U7DWX0</accession>
<dbReference type="SUPFAM" id="SSF56112">
    <property type="entry name" value="Protein kinase-like (PK-like)"/>
    <property type="match status" value="1"/>
</dbReference>
<evidence type="ECO:0000313" key="1">
    <source>
        <dbReference type="EMBL" id="PNT07812.1"/>
    </source>
</evidence>
<dbReference type="HOGENOM" id="CLU_2692418_0_0_1"/>
<name>U7DWX0_POPTR</name>
<dbReference type="InterPro" id="IPR011009">
    <property type="entry name" value="Kinase-like_dom_sf"/>
</dbReference>
<reference evidence="1 2" key="1">
    <citation type="journal article" date="2006" name="Science">
        <title>The genome of black cottonwood, Populus trichocarpa (Torr. &amp; Gray).</title>
        <authorList>
            <person name="Tuskan G.A."/>
            <person name="Difazio S."/>
            <person name="Jansson S."/>
            <person name="Bohlmann J."/>
            <person name="Grigoriev I."/>
            <person name="Hellsten U."/>
            <person name="Putnam N."/>
            <person name="Ralph S."/>
            <person name="Rombauts S."/>
            <person name="Salamov A."/>
            <person name="Schein J."/>
            <person name="Sterck L."/>
            <person name="Aerts A."/>
            <person name="Bhalerao R.R."/>
            <person name="Bhalerao R.P."/>
            <person name="Blaudez D."/>
            <person name="Boerjan W."/>
            <person name="Brun A."/>
            <person name="Brunner A."/>
            <person name="Busov V."/>
            <person name="Campbell M."/>
            <person name="Carlson J."/>
            <person name="Chalot M."/>
            <person name="Chapman J."/>
            <person name="Chen G.L."/>
            <person name="Cooper D."/>
            <person name="Coutinho P.M."/>
            <person name="Couturier J."/>
            <person name="Covert S."/>
            <person name="Cronk Q."/>
            <person name="Cunningham R."/>
            <person name="Davis J."/>
            <person name="Degroeve S."/>
            <person name="Dejardin A."/>
            <person name="Depamphilis C."/>
            <person name="Detter J."/>
            <person name="Dirks B."/>
            <person name="Dubchak I."/>
            <person name="Duplessis S."/>
            <person name="Ehlting J."/>
            <person name="Ellis B."/>
            <person name="Gendler K."/>
            <person name="Goodstein D."/>
            <person name="Gribskov M."/>
            <person name="Grimwood J."/>
            <person name="Groover A."/>
            <person name="Gunter L."/>
            <person name="Hamberger B."/>
            <person name="Heinze B."/>
            <person name="Helariutta Y."/>
            <person name="Henrissat B."/>
            <person name="Holligan D."/>
            <person name="Holt R."/>
            <person name="Huang W."/>
            <person name="Islam-Faridi N."/>
            <person name="Jones S."/>
            <person name="Jones-Rhoades M."/>
            <person name="Jorgensen R."/>
            <person name="Joshi C."/>
            <person name="Kangasjarvi J."/>
            <person name="Karlsson J."/>
            <person name="Kelleher C."/>
            <person name="Kirkpatrick R."/>
            <person name="Kirst M."/>
            <person name="Kohler A."/>
            <person name="Kalluri U."/>
            <person name="Larimer F."/>
            <person name="Leebens-Mack J."/>
            <person name="Leple J.C."/>
            <person name="Locascio P."/>
            <person name="Lou Y."/>
            <person name="Lucas S."/>
            <person name="Martin F."/>
            <person name="Montanini B."/>
            <person name="Napoli C."/>
            <person name="Nelson D.R."/>
            <person name="Nelson C."/>
            <person name="Nieminen K."/>
            <person name="Nilsson O."/>
            <person name="Pereda V."/>
            <person name="Peter G."/>
            <person name="Philippe R."/>
            <person name="Pilate G."/>
            <person name="Poliakov A."/>
            <person name="Razumovskaya J."/>
            <person name="Richardson P."/>
            <person name="Rinaldi C."/>
            <person name="Ritland K."/>
            <person name="Rouze P."/>
            <person name="Ryaboy D."/>
            <person name="Schmutz J."/>
            <person name="Schrader J."/>
            <person name="Segerman B."/>
            <person name="Shin H."/>
            <person name="Siddiqui A."/>
            <person name="Sterky F."/>
            <person name="Terry A."/>
            <person name="Tsai C.J."/>
            <person name="Uberbacher E."/>
            <person name="Unneberg P."/>
            <person name="Vahala J."/>
            <person name="Wall K."/>
            <person name="Wessler S."/>
            <person name="Yang G."/>
            <person name="Yin T."/>
            <person name="Douglas C."/>
            <person name="Marra M."/>
            <person name="Sandberg G."/>
            <person name="Van de Peer Y."/>
            <person name="Rokhsar D."/>
        </authorList>
    </citation>
    <scope>NUCLEOTIDE SEQUENCE [LARGE SCALE GENOMIC DNA]</scope>
    <source>
        <strain evidence="2">cv. Nisqually</strain>
    </source>
</reference>
<dbReference type="Gene3D" id="1.10.510.10">
    <property type="entry name" value="Transferase(Phosphotransferase) domain 1"/>
    <property type="match status" value="1"/>
</dbReference>
<organism evidence="1 2">
    <name type="scientific">Populus trichocarpa</name>
    <name type="common">Western balsam poplar</name>
    <name type="synonym">Populus balsamifera subsp. trichocarpa</name>
    <dbReference type="NCBI Taxonomy" id="3694"/>
    <lineage>
        <taxon>Eukaryota</taxon>
        <taxon>Viridiplantae</taxon>
        <taxon>Streptophyta</taxon>
        <taxon>Embryophyta</taxon>
        <taxon>Tracheophyta</taxon>
        <taxon>Spermatophyta</taxon>
        <taxon>Magnoliopsida</taxon>
        <taxon>eudicotyledons</taxon>
        <taxon>Gunneridae</taxon>
        <taxon>Pentapetalae</taxon>
        <taxon>rosids</taxon>
        <taxon>fabids</taxon>
        <taxon>Malpighiales</taxon>
        <taxon>Salicaceae</taxon>
        <taxon>Saliceae</taxon>
        <taxon>Populus</taxon>
    </lineage>
</organism>
<sequence>MEFPNDWENERNKPLKSLISDMLSINPDDRPSAEEVLPRVQAIKKSRRLDKMLIRRRLKLLERMAQRRRLELRR</sequence>
<gene>
    <name evidence="1" type="ORF">POPTR_013G110400</name>
</gene>
<dbReference type="Proteomes" id="UP000006729">
    <property type="component" value="Chromosome 13"/>
</dbReference>
<proteinExistence type="predicted"/>
<evidence type="ECO:0000313" key="2">
    <source>
        <dbReference type="Proteomes" id="UP000006729"/>
    </source>
</evidence>
<protein>
    <recommendedName>
        <fullName evidence="3">Protein kinase domain-containing protein</fullName>
    </recommendedName>
</protein>